<protein>
    <recommendedName>
        <fullName evidence="3">Type VI secretion system baseplate subunit TssG</fullName>
    </recommendedName>
</protein>
<name>A0A7K3WQ08_9FLAO</name>
<reference evidence="1 2" key="1">
    <citation type="submission" date="2020-02" db="EMBL/GenBank/DDBJ databases">
        <title>Out from the shadows clarifying the taxonomy of the family Cryomorphaceae and related taxa by utilizing the GTDB taxonomic framework.</title>
        <authorList>
            <person name="Bowman J.P."/>
        </authorList>
    </citation>
    <scope>NUCLEOTIDE SEQUENCE [LARGE SCALE GENOMIC DNA]</scope>
    <source>
        <strain evidence="1 2">QSSC 1-22</strain>
    </source>
</reference>
<dbReference type="Proteomes" id="UP000486602">
    <property type="component" value="Unassembled WGS sequence"/>
</dbReference>
<evidence type="ECO:0000313" key="2">
    <source>
        <dbReference type="Proteomes" id="UP000486602"/>
    </source>
</evidence>
<keyword evidence="2" id="KW-1185">Reference proteome</keyword>
<dbReference type="RefSeq" id="WP_163284938.1">
    <property type="nucleotide sequence ID" value="NZ_JAAGVY010000012.1"/>
</dbReference>
<gene>
    <name evidence="1" type="ORF">G3O08_08680</name>
</gene>
<evidence type="ECO:0008006" key="3">
    <source>
        <dbReference type="Google" id="ProtNLM"/>
    </source>
</evidence>
<dbReference type="InterPro" id="IPR010732">
    <property type="entry name" value="T6SS_TssG-like"/>
</dbReference>
<accession>A0A7K3WQ08</accession>
<sequence length="308" mass="35448">MIKRADIQEPKYGDIKAEAYMVEADYTGLLDDKKLLYVNGGFKRNFRNDIEKTHPADQNSFKIERDIVELNRNGIYDGFPELLFHKSKKSKQFKSIKDIREDHIYNNEIEENTRRFFWPLDHYLVKMKCHIYAHETGKNSVDRISASKSLQRFWGIPPIFEKWQVAMLCKVMPYAKEISMNVAWIQQTFNMILGINVSIKKVLKSVEYPIKNGGRIMGNSFLGNNTTIGSNLRITKYQINIELGPIGKSTANSFSLGEKSNKALDFIIETFVPLDFTVEKTIILEADTAISFEKDPNQRSILGLTSTL</sequence>
<organism evidence="1 2">
    <name type="scientific">Cryomorpha ignava</name>
    <dbReference type="NCBI Taxonomy" id="101383"/>
    <lineage>
        <taxon>Bacteria</taxon>
        <taxon>Pseudomonadati</taxon>
        <taxon>Bacteroidota</taxon>
        <taxon>Flavobacteriia</taxon>
        <taxon>Flavobacteriales</taxon>
        <taxon>Cryomorphaceae</taxon>
        <taxon>Cryomorpha</taxon>
    </lineage>
</organism>
<dbReference type="EMBL" id="JAAGVY010000012">
    <property type="protein sequence ID" value="NEN23574.1"/>
    <property type="molecule type" value="Genomic_DNA"/>
</dbReference>
<proteinExistence type="predicted"/>
<evidence type="ECO:0000313" key="1">
    <source>
        <dbReference type="EMBL" id="NEN23574.1"/>
    </source>
</evidence>
<dbReference type="AlphaFoldDB" id="A0A7K3WQ08"/>
<comment type="caution">
    <text evidence="1">The sequence shown here is derived from an EMBL/GenBank/DDBJ whole genome shotgun (WGS) entry which is preliminary data.</text>
</comment>
<dbReference type="Pfam" id="PF06996">
    <property type="entry name" value="T6SS_TssG"/>
    <property type="match status" value="1"/>
</dbReference>